<dbReference type="AlphaFoldDB" id="A0A917AD67"/>
<name>A0A917AD67_9RHOB</name>
<dbReference type="EMBL" id="BMFJ01000002">
    <property type="protein sequence ID" value="GGE44176.1"/>
    <property type="molecule type" value="Genomic_DNA"/>
</dbReference>
<evidence type="ECO:0000313" key="3">
    <source>
        <dbReference type="EMBL" id="GGE44176.1"/>
    </source>
</evidence>
<keyword evidence="1" id="KW-0732">Signal</keyword>
<feature type="chain" id="PRO_5037042978" evidence="1">
    <location>
        <begin position="21"/>
        <end position="296"/>
    </location>
</feature>
<dbReference type="Pfam" id="PF13609">
    <property type="entry name" value="Porin_4"/>
    <property type="match status" value="1"/>
</dbReference>
<dbReference type="GO" id="GO:0015288">
    <property type="term" value="F:porin activity"/>
    <property type="evidence" value="ECO:0007669"/>
    <property type="project" value="InterPro"/>
</dbReference>
<dbReference type="InterPro" id="IPR033900">
    <property type="entry name" value="Gram_neg_porin_domain"/>
</dbReference>
<comment type="caution">
    <text evidence="3">The sequence shown here is derived from an EMBL/GenBank/DDBJ whole genome shotgun (WGS) entry which is preliminary data.</text>
</comment>
<evidence type="ECO:0000259" key="2">
    <source>
        <dbReference type="Pfam" id="PF13609"/>
    </source>
</evidence>
<sequence>MKKILFATTALVMAAGAASAEVAFSGYGRFGLMYNDMPAAGVSKTNITSRLRLQIDATTESDAGVTFGARARIQQTNGGAGTGINGVRFYAKAGGLEVGVGNIIGAFEGMDGQYPIDLGLTGLSYNYTAYGVGGADAYSSAGAGASLTNGVEVIYTVGDFKAHISASDTNSRVAGAFAYSFNGYTAAIGYQDSTALTDTEWTATFGGKIAQFGFNIGYAQAYNGFERWTLAGSYDVSDALNIEAYYANDTNTAFADEDSYGIDFNYDLGGGASFRGGVEKIFTGATQADLGVRFNF</sequence>
<feature type="signal peptide" evidence="1">
    <location>
        <begin position="1"/>
        <end position="20"/>
    </location>
</feature>
<dbReference type="Gene3D" id="2.40.160.10">
    <property type="entry name" value="Porin"/>
    <property type="match status" value="1"/>
</dbReference>
<dbReference type="InterPro" id="IPR023614">
    <property type="entry name" value="Porin_dom_sf"/>
</dbReference>
<dbReference type="GO" id="GO:0016020">
    <property type="term" value="C:membrane"/>
    <property type="evidence" value="ECO:0007669"/>
    <property type="project" value="InterPro"/>
</dbReference>
<gene>
    <name evidence="3" type="ORF">GCM10011360_34300</name>
</gene>
<evidence type="ECO:0000313" key="4">
    <source>
        <dbReference type="Proteomes" id="UP000612855"/>
    </source>
</evidence>
<dbReference type="Proteomes" id="UP000612855">
    <property type="component" value="Unassembled WGS sequence"/>
</dbReference>
<organism evidence="3 4">
    <name type="scientific">Primorskyibacter flagellatus</name>
    <dbReference type="NCBI Taxonomy" id="1387277"/>
    <lineage>
        <taxon>Bacteria</taxon>
        <taxon>Pseudomonadati</taxon>
        <taxon>Pseudomonadota</taxon>
        <taxon>Alphaproteobacteria</taxon>
        <taxon>Rhodobacterales</taxon>
        <taxon>Roseobacteraceae</taxon>
        <taxon>Primorskyibacter</taxon>
    </lineage>
</organism>
<protein>
    <submittedName>
        <fullName evidence="3">Porin</fullName>
    </submittedName>
</protein>
<reference evidence="4" key="1">
    <citation type="journal article" date="2019" name="Int. J. Syst. Evol. Microbiol.">
        <title>The Global Catalogue of Microorganisms (GCM) 10K type strain sequencing project: providing services to taxonomists for standard genome sequencing and annotation.</title>
        <authorList>
            <consortium name="The Broad Institute Genomics Platform"/>
            <consortium name="The Broad Institute Genome Sequencing Center for Infectious Disease"/>
            <person name="Wu L."/>
            <person name="Ma J."/>
        </authorList>
    </citation>
    <scope>NUCLEOTIDE SEQUENCE [LARGE SCALE GENOMIC DNA]</scope>
    <source>
        <strain evidence="4">CGMCC 1.12664</strain>
    </source>
</reference>
<proteinExistence type="predicted"/>
<accession>A0A917AD67</accession>
<dbReference type="RefSeq" id="WP_188479039.1">
    <property type="nucleotide sequence ID" value="NZ_BMFJ01000002.1"/>
</dbReference>
<dbReference type="SUPFAM" id="SSF56935">
    <property type="entry name" value="Porins"/>
    <property type="match status" value="1"/>
</dbReference>
<keyword evidence="4" id="KW-1185">Reference proteome</keyword>
<evidence type="ECO:0000256" key="1">
    <source>
        <dbReference type="SAM" id="SignalP"/>
    </source>
</evidence>
<feature type="domain" description="Porin" evidence="2">
    <location>
        <begin position="7"/>
        <end position="279"/>
    </location>
</feature>